<gene>
    <name evidence="3" type="primary">FPR3_2</name>
    <name evidence="3" type="ORF">V5O48_008645</name>
</gene>
<name>A0ABR3FDY9_9AGAR</name>
<reference evidence="3 4" key="1">
    <citation type="submission" date="2024-02" db="EMBL/GenBank/DDBJ databases">
        <title>A draft genome for the cacao thread blight pathogen Marasmius crinis-equi.</title>
        <authorList>
            <person name="Cohen S.P."/>
            <person name="Baruah I.K."/>
            <person name="Amoako-Attah I."/>
            <person name="Bukari Y."/>
            <person name="Meinhardt L.W."/>
            <person name="Bailey B.A."/>
        </authorList>
    </citation>
    <scope>NUCLEOTIDE SEQUENCE [LARGE SCALE GENOMIC DNA]</scope>
    <source>
        <strain evidence="3 4">GH-76</strain>
    </source>
</reference>
<evidence type="ECO:0000313" key="4">
    <source>
        <dbReference type="Proteomes" id="UP001465976"/>
    </source>
</evidence>
<dbReference type="Gene3D" id="2.60.120.340">
    <property type="entry name" value="Nucleoplasmin core domain"/>
    <property type="match status" value="1"/>
</dbReference>
<dbReference type="EC" id="5.2.1.8" evidence="3"/>
<dbReference type="EMBL" id="JBAHYK010000518">
    <property type="protein sequence ID" value="KAL0573304.1"/>
    <property type="molecule type" value="Genomic_DNA"/>
</dbReference>
<feature type="compositionally biased region" description="Basic and acidic residues" evidence="1">
    <location>
        <begin position="166"/>
        <end position="175"/>
    </location>
</feature>
<keyword evidence="3" id="KW-0413">Isomerase</keyword>
<accession>A0ABR3FDY9</accession>
<dbReference type="GO" id="GO:0003755">
    <property type="term" value="F:peptidyl-prolyl cis-trans isomerase activity"/>
    <property type="evidence" value="ECO:0007669"/>
    <property type="project" value="UniProtKB-EC"/>
</dbReference>
<sequence>MVYWSATVHPDSPLKITPERTLTLTNAALGNKVVDFTSRTTLFVHQSGVMGGRGAITSFIVGRIESYSFEVRLTPGVEFVVEVEGKNPISLIGYYENATATTAMPTPGNNKGDDSGKKKKRKDGEDPDSKRRNKRAREESDAEPGPSNKKTRTKRVREESDAEPVPSDKKAHLGA</sequence>
<evidence type="ECO:0000313" key="3">
    <source>
        <dbReference type="EMBL" id="KAL0573304.1"/>
    </source>
</evidence>
<feature type="domain" description="Nucleoplasmin-like" evidence="2">
    <location>
        <begin position="4"/>
        <end position="96"/>
    </location>
</feature>
<comment type="caution">
    <text evidence="3">The sequence shown here is derived from an EMBL/GenBank/DDBJ whole genome shotgun (WGS) entry which is preliminary data.</text>
</comment>
<dbReference type="Pfam" id="PF17800">
    <property type="entry name" value="NPL"/>
    <property type="match status" value="1"/>
</dbReference>
<evidence type="ECO:0000256" key="1">
    <source>
        <dbReference type="SAM" id="MobiDB-lite"/>
    </source>
</evidence>
<protein>
    <submittedName>
        <fullName evidence="3">Peptidylprolyl isomerase fpr3</fullName>
        <ecNumber evidence="3">5.2.1.8</ecNumber>
    </submittedName>
</protein>
<dbReference type="InterPro" id="IPR041232">
    <property type="entry name" value="NPL"/>
</dbReference>
<organism evidence="3 4">
    <name type="scientific">Marasmius crinis-equi</name>
    <dbReference type="NCBI Taxonomy" id="585013"/>
    <lineage>
        <taxon>Eukaryota</taxon>
        <taxon>Fungi</taxon>
        <taxon>Dikarya</taxon>
        <taxon>Basidiomycota</taxon>
        <taxon>Agaricomycotina</taxon>
        <taxon>Agaricomycetes</taxon>
        <taxon>Agaricomycetidae</taxon>
        <taxon>Agaricales</taxon>
        <taxon>Marasmiineae</taxon>
        <taxon>Marasmiaceae</taxon>
        <taxon>Marasmius</taxon>
    </lineage>
</organism>
<proteinExistence type="predicted"/>
<evidence type="ECO:0000259" key="2">
    <source>
        <dbReference type="Pfam" id="PF17800"/>
    </source>
</evidence>
<feature type="region of interest" description="Disordered" evidence="1">
    <location>
        <begin position="101"/>
        <end position="175"/>
    </location>
</feature>
<dbReference type="Proteomes" id="UP001465976">
    <property type="component" value="Unassembled WGS sequence"/>
</dbReference>
<feature type="compositionally biased region" description="Basic and acidic residues" evidence="1">
    <location>
        <begin position="111"/>
        <end position="130"/>
    </location>
</feature>
<keyword evidence="4" id="KW-1185">Reference proteome</keyword>